<dbReference type="InterPro" id="IPR001878">
    <property type="entry name" value="Znf_CCHC"/>
</dbReference>
<keyword evidence="1" id="KW-0479">Metal-binding</keyword>
<dbReference type="InterPro" id="IPR042509">
    <property type="entry name" value="ZCCHC3"/>
</dbReference>
<dbReference type="GO" id="GO:0008270">
    <property type="term" value="F:zinc ion binding"/>
    <property type="evidence" value="ECO:0007669"/>
    <property type="project" value="UniProtKB-KW"/>
</dbReference>
<keyword evidence="4" id="KW-1185">Reference proteome</keyword>
<dbReference type="AlphaFoldDB" id="A0A8K0KR99"/>
<gene>
    <name evidence="3" type="ORF">J437_LFUL019607</name>
</gene>
<accession>A0A8K0KR99</accession>
<dbReference type="SUPFAM" id="SSF57756">
    <property type="entry name" value="Retrovirus zinc finger-like domains"/>
    <property type="match status" value="2"/>
</dbReference>
<dbReference type="GO" id="GO:0002218">
    <property type="term" value="P:activation of innate immune response"/>
    <property type="evidence" value="ECO:0007669"/>
    <property type="project" value="InterPro"/>
</dbReference>
<dbReference type="PANTHER" id="PTHR22639">
    <property type="entry name" value="GAG-RELATED PROTEIN"/>
    <property type="match status" value="1"/>
</dbReference>
<dbReference type="GO" id="GO:0003690">
    <property type="term" value="F:double-stranded DNA binding"/>
    <property type="evidence" value="ECO:0007669"/>
    <property type="project" value="InterPro"/>
</dbReference>
<name>A0A8K0KR99_LADFU</name>
<dbReference type="Gene3D" id="4.10.60.10">
    <property type="entry name" value="Zinc finger, CCHC-type"/>
    <property type="match status" value="2"/>
</dbReference>
<dbReference type="GO" id="GO:0003723">
    <property type="term" value="F:RNA binding"/>
    <property type="evidence" value="ECO:0007669"/>
    <property type="project" value="InterPro"/>
</dbReference>
<evidence type="ECO:0000256" key="1">
    <source>
        <dbReference type="PROSITE-ProRule" id="PRU00047"/>
    </source>
</evidence>
<dbReference type="SMART" id="SM00343">
    <property type="entry name" value="ZnF_C2HC"/>
    <property type="match status" value="4"/>
</dbReference>
<keyword evidence="1" id="KW-0863">Zinc-finger</keyword>
<proteinExistence type="predicted"/>
<dbReference type="Proteomes" id="UP000792457">
    <property type="component" value="Unassembled WGS sequence"/>
</dbReference>
<feature type="non-terminal residue" evidence="3">
    <location>
        <position position="1"/>
    </location>
</feature>
<evidence type="ECO:0000313" key="3">
    <source>
        <dbReference type="EMBL" id="KAG8240039.1"/>
    </source>
</evidence>
<evidence type="ECO:0000259" key="2">
    <source>
        <dbReference type="PROSITE" id="PS50158"/>
    </source>
</evidence>
<comment type="caution">
    <text evidence="3">The sequence shown here is derived from an EMBL/GenBank/DDBJ whole genome shotgun (WGS) entry which is preliminary data.</text>
</comment>
<keyword evidence="1" id="KW-0862">Zinc</keyword>
<reference evidence="3" key="1">
    <citation type="submission" date="2013-04" db="EMBL/GenBank/DDBJ databases">
        <authorList>
            <person name="Qu J."/>
            <person name="Murali S.C."/>
            <person name="Bandaranaike D."/>
            <person name="Bellair M."/>
            <person name="Blankenburg K."/>
            <person name="Chao H."/>
            <person name="Dinh H."/>
            <person name="Doddapaneni H."/>
            <person name="Downs B."/>
            <person name="Dugan-Rocha S."/>
            <person name="Elkadiri S."/>
            <person name="Gnanaolivu R.D."/>
            <person name="Hernandez B."/>
            <person name="Javaid M."/>
            <person name="Jayaseelan J.C."/>
            <person name="Lee S."/>
            <person name="Li M."/>
            <person name="Ming W."/>
            <person name="Munidasa M."/>
            <person name="Muniz J."/>
            <person name="Nguyen L."/>
            <person name="Ongeri F."/>
            <person name="Osuji N."/>
            <person name="Pu L.-L."/>
            <person name="Puazo M."/>
            <person name="Qu C."/>
            <person name="Quiroz J."/>
            <person name="Raj R."/>
            <person name="Weissenberger G."/>
            <person name="Xin Y."/>
            <person name="Zou X."/>
            <person name="Han Y."/>
            <person name="Richards S."/>
            <person name="Worley K."/>
            <person name="Muzny D."/>
            <person name="Gibbs R."/>
        </authorList>
    </citation>
    <scope>NUCLEOTIDE SEQUENCE</scope>
    <source>
        <strain evidence="3">Sampled in the wild</strain>
    </source>
</reference>
<dbReference type="PROSITE" id="PS50158">
    <property type="entry name" value="ZF_CCHC"/>
    <property type="match status" value="1"/>
</dbReference>
<evidence type="ECO:0000313" key="4">
    <source>
        <dbReference type="Proteomes" id="UP000792457"/>
    </source>
</evidence>
<dbReference type="OrthoDB" id="6626910at2759"/>
<organism evidence="3 4">
    <name type="scientific">Ladona fulva</name>
    <name type="common">Scarce chaser dragonfly</name>
    <name type="synonym">Libellula fulva</name>
    <dbReference type="NCBI Taxonomy" id="123851"/>
    <lineage>
        <taxon>Eukaryota</taxon>
        <taxon>Metazoa</taxon>
        <taxon>Ecdysozoa</taxon>
        <taxon>Arthropoda</taxon>
        <taxon>Hexapoda</taxon>
        <taxon>Insecta</taxon>
        <taxon>Pterygota</taxon>
        <taxon>Palaeoptera</taxon>
        <taxon>Odonata</taxon>
        <taxon>Epiprocta</taxon>
        <taxon>Anisoptera</taxon>
        <taxon>Libelluloidea</taxon>
        <taxon>Libellulidae</taxon>
        <taxon>Ladona</taxon>
    </lineage>
</organism>
<protein>
    <recommendedName>
        <fullName evidence="2">CCHC-type domain-containing protein</fullName>
    </recommendedName>
</protein>
<sequence length="458" mass="53843">MKKKDPKVIIFSVDRTITKEEFKDNVWNQNFQEATISKEDFTKGFRYSFMKGKRDSKYSHRVFQVTPEIREHLVAKEKVYSGWESHFIKDFTGITRCYKCQGFGHTAQGCREKEDTCGHCARRGHSIQDCPNRNRREVSANCHRFVKQSDHSTTDINCPAYRCSKDKVYAGWMSHFVKDHLEVTRCYKCQGLGHTAQYCREQKDICGHCAESGHRIEDCPRKNKREVCANCHRFGKEDDHSTTDRDCPAYKYAVEREILRTGCKLEIKFAQLNMRRAQAVTEEVRCLNDSYDVLFLQETYLTLTNAIETKIKNGADDAIPRTRENNKRYNWWNSKLQKLKQQDEIRNAKLDSRKKFIKQESRKGPWSMPYKIAMGKIKSKAVYCSIEEMDEIKELRKLPLYFLENLFPSDNLVSDDEMHRITRDNIRERYENNPIQLNEVEIEEAINSLGKQKAPEVD</sequence>
<dbReference type="PANTHER" id="PTHR22639:SF4">
    <property type="entry name" value="ZINC FINGER CCHC DOMAIN-CONTAINING PROTEIN 3"/>
    <property type="match status" value="1"/>
</dbReference>
<dbReference type="InterPro" id="IPR036875">
    <property type="entry name" value="Znf_CCHC_sf"/>
</dbReference>
<dbReference type="EMBL" id="KZ310793">
    <property type="protein sequence ID" value="KAG8240039.1"/>
    <property type="molecule type" value="Genomic_DNA"/>
</dbReference>
<reference evidence="3" key="2">
    <citation type="submission" date="2017-10" db="EMBL/GenBank/DDBJ databases">
        <title>Ladona fulva Genome sequencing and assembly.</title>
        <authorList>
            <person name="Murali S."/>
            <person name="Richards S."/>
            <person name="Bandaranaike D."/>
            <person name="Bellair M."/>
            <person name="Blankenburg K."/>
            <person name="Chao H."/>
            <person name="Dinh H."/>
            <person name="Doddapaneni H."/>
            <person name="Dugan-Rocha S."/>
            <person name="Elkadiri S."/>
            <person name="Gnanaolivu R."/>
            <person name="Hernandez B."/>
            <person name="Skinner E."/>
            <person name="Javaid M."/>
            <person name="Lee S."/>
            <person name="Li M."/>
            <person name="Ming W."/>
            <person name="Munidasa M."/>
            <person name="Muniz J."/>
            <person name="Nguyen L."/>
            <person name="Hughes D."/>
            <person name="Osuji N."/>
            <person name="Pu L.-L."/>
            <person name="Puazo M."/>
            <person name="Qu C."/>
            <person name="Quiroz J."/>
            <person name="Raj R."/>
            <person name="Weissenberger G."/>
            <person name="Xin Y."/>
            <person name="Zou X."/>
            <person name="Han Y."/>
            <person name="Worley K."/>
            <person name="Muzny D."/>
            <person name="Gibbs R."/>
        </authorList>
    </citation>
    <scope>NUCLEOTIDE SEQUENCE</scope>
    <source>
        <strain evidence="3">Sampled in the wild</strain>
    </source>
</reference>
<feature type="domain" description="CCHC-type" evidence="2">
    <location>
        <begin position="206"/>
        <end position="221"/>
    </location>
</feature>